<keyword evidence="10" id="KW-0812">Transmembrane</keyword>
<dbReference type="AlphaFoldDB" id="A0AAN1WGG3"/>
<dbReference type="InterPro" id="IPR036097">
    <property type="entry name" value="HisK_dim/P_sf"/>
</dbReference>
<keyword evidence="10" id="KW-1133">Transmembrane helix</keyword>
<dbReference type="SUPFAM" id="SSF47384">
    <property type="entry name" value="Homodimeric domain of signal transducing histidine kinase"/>
    <property type="match status" value="1"/>
</dbReference>
<evidence type="ECO:0000256" key="1">
    <source>
        <dbReference type="ARBA" id="ARBA00000085"/>
    </source>
</evidence>
<dbReference type="KEGG" id="marq:MARGE09_P1285"/>
<feature type="domain" description="Histidine kinase" evidence="11">
    <location>
        <begin position="217"/>
        <end position="428"/>
    </location>
</feature>
<dbReference type="SMART" id="SM00387">
    <property type="entry name" value="HATPase_c"/>
    <property type="match status" value="1"/>
</dbReference>
<dbReference type="InterPro" id="IPR036890">
    <property type="entry name" value="HATPase_C_sf"/>
</dbReference>
<feature type="domain" description="HAMP" evidence="12">
    <location>
        <begin position="157"/>
        <end position="209"/>
    </location>
</feature>
<dbReference type="Pfam" id="PF02518">
    <property type="entry name" value="HATPase_c"/>
    <property type="match status" value="1"/>
</dbReference>
<evidence type="ECO:0000256" key="3">
    <source>
        <dbReference type="ARBA" id="ARBA00012438"/>
    </source>
</evidence>
<accession>A0AAN1WGG3</accession>
<keyword evidence="6" id="KW-0808">Transferase</keyword>
<evidence type="ECO:0000256" key="7">
    <source>
        <dbReference type="ARBA" id="ARBA00022741"/>
    </source>
</evidence>
<dbReference type="Proteomes" id="UP001320119">
    <property type="component" value="Chromosome"/>
</dbReference>
<dbReference type="EC" id="2.7.13.3" evidence="3"/>
<dbReference type="RefSeq" id="WP_236986558.1">
    <property type="nucleotide sequence ID" value="NZ_AP023086.1"/>
</dbReference>
<dbReference type="EMBL" id="AP023086">
    <property type="protein sequence ID" value="BCD97085.1"/>
    <property type="molecule type" value="Genomic_DNA"/>
</dbReference>
<dbReference type="GO" id="GO:0005886">
    <property type="term" value="C:plasma membrane"/>
    <property type="evidence" value="ECO:0007669"/>
    <property type="project" value="UniProtKB-SubCell"/>
</dbReference>
<dbReference type="GO" id="GO:0000155">
    <property type="term" value="F:phosphorelay sensor kinase activity"/>
    <property type="evidence" value="ECO:0007669"/>
    <property type="project" value="InterPro"/>
</dbReference>
<dbReference type="PANTHER" id="PTHR44936">
    <property type="entry name" value="SENSOR PROTEIN CREC"/>
    <property type="match status" value="1"/>
</dbReference>
<keyword evidence="4" id="KW-1003">Cell membrane</keyword>
<name>A0AAN1WGG3_9GAMM</name>
<evidence type="ECO:0000256" key="6">
    <source>
        <dbReference type="ARBA" id="ARBA00022679"/>
    </source>
</evidence>
<dbReference type="Pfam" id="PF00512">
    <property type="entry name" value="HisKA"/>
    <property type="match status" value="1"/>
</dbReference>
<dbReference type="PROSITE" id="PS50885">
    <property type="entry name" value="HAMP"/>
    <property type="match status" value="1"/>
</dbReference>
<dbReference type="PRINTS" id="PR00344">
    <property type="entry name" value="BCTRLSENSOR"/>
</dbReference>
<comment type="catalytic activity">
    <reaction evidence="1">
        <text>ATP + protein L-histidine = ADP + protein N-phospho-L-histidine.</text>
        <dbReference type="EC" id="2.7.13.3"/>
    </reaction>
</comment>
<keyword evidence="10" id="KW-0472">Membrane</keyword>
<protein>
    <recommendedName>
        <fullName evidence="3">histidine kinase</fullName>
        <ecNumber evidence="3">2.7.13.3</ecNumber>
    </recommendedName>
</protein>
<evidence type="ECO:0000256" key="4">
    <source>
        <dbReference type="ARBA" id="ARBA00022475"/>
    </source>
</evidence>
<dbReference type="GO" id="GO:0005524">
    <property type="term" value="F:ATP binding"/>
    <property type="evidence" value="ECO:0007669"/>
    <property type="project" value="UniProtKB-KW"/>
</dbReference>
<dbReference type="SUPFAM" id="SSF55874">
    <property type="entry name" value="ATPase domain of HSP90 chaperone/DNA topoisomerase II/histidine kinase"/>
    <property type="match status" value="1"/>
</dbReference>
<keyword evidence="5" id="KW-0597">Phosphoprotein</keyword>
<dbReference type="InterPro" id="IPR050980">
    <property type="entry name" value="2C_sensor_his_kinase"/>
</dbReference>
<feature type="transmembrane region" description="Helical" evidence="10">
    <location>
        <begin position="135"/>
        <end position="159"/>
    </location>
</feature>
<dbReference type="InterPro" id="IPR003594">
    <property type="entry name" value="HATPase_dom"/>
</dbReference>
<dbReference type="InterPro" id="IPR003661">
    <property type="entry name" value="HisK_dim/P_dom"/>
</dbReference>
<evidence type="ECO:0000256" key="8">
    <source>
        <dbReference type="ARBA" id="ARBA00022777"/>
    </source>
</evidence>
<organism evidence="13 14">
    <name type="scientific">Marinagarivorans cellulosilyticus</name>
    <dbReference type="NCBI Taxonomy" id="2721545"/>
    <lineage>
        <taxon>Bacteria</taxon>
        <taxon>Pseudomonadati</taxon>
        <taxon>Pseudomonadota</taxon>
        <taxon>Gammaproteobacteria</taxon>
        <taxon>Cellvibrionales</taxon>
        <taxon>Cellvibrionaceae</taxon>
        <taxon>Marinagarivorans</taxon>
    </lineage>
</organism>
<reference evidence="13 14" key="1">
    <citation type="journal article" date="2022" name="IScience">
        <title>An ultrasensitive nanofiber-based assay for enzymatic hydrolysis and deep-sea microbial degradation of cellulose.</title>
        <authorList>
            <person name="Tsudome M."/>
            <person name="Tachioka M."/>
            <person name="Miyazaki M."/>
            <person name="Uchimura K."/>
            <person name="Tsuda M."/>
            <person name="Takaki Y."/>
            <person name="Deguchi S."/>
        </authorList>
    </citation>
    <scope>NUCLEOTIDE SEQUENCE [LARGE SCALE GENOMIC DNA]</scope>
    <source>
        <strain evidence="13 14">GE09</strain>
    </source>
</reference>
<keyword evidence="14" id="KW-1185">Reference proteome</keyword>
<keyword evidence="8" id="KW-0418">Kinase</keyword>
<proteinExistence type="predicted"/>
<evidence type="ECO:0000313" key="14">
    <source>
        <dbReference type="Proteomes" id="UP001320119"/>
    </source>
</evidence>
<dbReference type="CDD" id="cd00082">
    <property type="entry name" value="HisKA"/>
    <property type="match status" value="1"/>
</dbReference>
<evidence type="ECO:0000256" key="2">
    <source>
        <dbReference type="ARBA" id="ARBA00004651"/>
    </source>
</evidence>
<dbReference type="InterPro" id="IPR004358">
    <property type="entry name" value="Sig_transdc_His_kin-like_C"/>
</dbReference>
<dbReference type="InterPro" id="IPR003660">
    <property type="entry name" value="HAMP_dom"/>
</dbReference>
<dbReference type="Gene3D" id="3.30.565.10">
    <property type="entry name" value="Histidine kinase-like ATPase, C-terminal domain"/>
    <property type="match status" value="1"/>
</dbReference>
<evidence type="ECO:0000256" key="5">
    <source>
        <dbReference type="ARBA" id="ARBA00022553"/>
    </source>
</evidence>
<gene>
    <name evidence="13" type="ORF">MARGE09_P1285</name>
</gene>
<comment type="subcellular location">
    <subcellularLocation>
        <location evidence="2">Cell membrane</location>
        <topology evidence="2">Multi-pass membrane protein</topology>
    </subcellularLocation>
</comment>
<dbReference type="PROSITE" id="PS50109">
    <property type="entry name" value="HIS_KIN"/>
    <property type="match status" value="1"/>
</dbReference>
<evidence type="ECO:0000313" key="13">
    <source>
        <dbReference type="EMBL" id="BCD97085.1"/>
    </source>
</evidence>
<dbReference type="SMART" id="SM00388">
    <property type="entry name" value="HisKA"/>
    <property type="match status" value="1"/>
</dbReference>
<dbReference type="PANTHER" id="PTHR44936:SF10">
    <property type="entry name" value="SENSOR PROTEIN RSTB"/>
    <property type="match status" value="1"/>
</dbReference>
<keyword evidence="9" id="KW-0067">ATP-binding</keyword>
<dbReference type="SMART" id="SM00304">
    <property type="entry name" value="HAMP"/>
    <property type="match status" value="1"/>
</dbReference>
<dbReference type="InterPro" id="IPR005467">
    <property type="entry name" value="His_kinase_dom"/>
</dbReference>
<evidence type="ECO:0000256" key="9">
    <source>
        <dbReference type="ARBA" id="ARBA00022840"/>
    </source>
</evidence>
<dbReference type="CDD" id="cd06225">
    <property type="entry name" value="HAMP"/>
    <property type="match status" value="1"/>
</dbReference>
<sequence length="428" mass="48085">MNRAFLSLYILIVLCVALFGWGLDKLWQYYSPPPSITTAEHNLLALVEYSIEQSPAQLNDKHAVVTAMSQSTHSHIELLSLDDFANSSLSEILTAGQPVRLHNQHGELQLYKRIQNSPNVIRITLPAQPPQKSSYLYEILLTLFYGSIGLVVFIWVWPLMRDVRKLERHTQHVGKHSLPDPVSVLPGSAVSHLASAFNQMAERIKELLASHKEMTYAVSHELRTPLARMKFALAMLKSNSPDSSPHATSIAQDIDEMDALITQLLTYAGYEQEDGPLKQQDGDMAFLISELIQRAKDSHPSTHIEVTLECANDSTHVHCDWHLMERAIFNLIHNALRFAESAIHVTLSQTPKAYTITVDDDGPGIPQAQQTRVFESFVRLESKPNAQVRGFGLGLAIVQRVMKWHDGRAIVTTSPKLRGAQFILRWPK</sequence>
<dbReference type="Gene3D" id="1.10.287.130">
    <property type="match status" value="1"/>
</dbReference>
<evidence type="ECO:0000259" key="12">
    <source>
        <dbReference type="PROSITE" id="PS50885"/>
    </source>
</evidence>
<evidence type="ECO:0000259" key="11">
    <source>
        <dbReference type="PROSITE" id="PS50109"/>
    </source>
</evidence>
<keyword evidence="7" id="KW-0547">Nucleotide-binding</keyword>
<evidence type="ECO:0000256" key="10">
    <source>
        <dbReference type="SAM" id="Phobius"/>
    </source>
</evidence>